<dbReference type="InterPro" id="IPR040523">
    <property type="entry name" value="AsnC_trans_reg2"/>
</dbReference>
<gene>
    <name evidence="10" type="ORF">HOP52_03665</name>
</gene>
<comment type="similarity">
    <text evidence="3">Belongs to the Ahb/Nir family.</text>
</comment>
<evidence type="ECO:0000259" key="9">
    <source>
        <dbReference type="Pfam" id="PF22451"/>
    </source>
</evidence>
<reference evidence="10 11" key="1">
    <citation type="submission" date="2020-05" db="EMBL/GenBank/DDBJ databases">
        <title>Comparative genomic analysis of denitrifying bacteria from Halomonas genus.</title>
        <authorList>
            <person name="Wang L."/>
            <person name="Shao Z."/>
        </authorList>
    </citation>
    <scope>NUCLEOTIDE SEQUENCE [LARGE SCALE GENOMIC DNA]</scope>
    <source>
        <strain evidence="10 11">A4</strain>
    </source>
</reference>
<evidence type="ECO:0000256" key="2">
    <source>
        <dbReference type="ARBA" id="ARBA00023444"/>
    </source>
</evidence>
<evidence type="ECO:0000313" key="10">
    <source>
        <dbReference type="EMBL" id="MCG6656876.1"/>
    </source>
</evidence>
<dbReference type="Pfam" id="PF17805">
    <property type="entry name" value="AsnC_trans_reg2"/>
    <property type="match status" value="1"/>
</dbReference>
<proteinExistence type="inferred from homology"/>
<dbReference type="Proteomes" id="UP000814385">
    <property type="component" value="Unassembled WGS sequence"/>
</dbReference>
<evidence type="ECO:0000256" key="7">
    <source>
        <dbReference type="ARBA" id="ARBA00048470"/>
    </source>
</evidence>
<evidence type="ECO:0000256" key="3">
    <source>
        <dbReference type="ARBA" id="ARBA00023457"/>
    </source>
</evidence>
<feature type="domain" description="Siroheme decarboxylase NirL-like HTH" evidence="9">
    <location>
        <begin position="16"/>
        <end position="60"/>
    </location>
</feature>
<dbReference type="InterPro" id="IPR050684">
    <property type="entry name" value="HTH-Siroheme_Decarb"/>
</dbReference>
<evidence type="ECO:0000256" key="6">
    <source>
        <dbReference type="ARBA" id="ARBA00045291"/>
    </source>
</evidence>
<dbReference type="Gene3D" id="3.30.70.3460">
    <property type="match status" value="1"/>
</dbReference>
<evidence type="ECO:0000256" key="4">
    <source>
        <dbReference type="ARBA" id="ARBA00023465"/>
    </source>
</evidence>
<evidence type="ECO:0000259" key="8">
    <source>
        <dbReference type="Pfam" id="PF17805"/>
    </source>
</evidence>
<keyword evidence="1" id="KW-0456">Lyase</keyword>
<accession>A0ABS9P5K6</accession>
<dbReference type="Pfam" id="PF22451">
    <property type="entry name" value="NirdL-like_HTH"/>
    <property type="match status" value="1"/>
</dbReference>
<comment type="caution">
    <text evidence="10">The sequence shown here is derived from an EMBL/GenBank/DDBJ whole genome shotgun (WGS) entry which is preliminary data.</text>
</comment>
<evidence type="ECO:0000256" key="1">
    <source>
        <dbReference type="ARBA" id="ARBA00023239"/>
    </source>
</evidence>
<dbReference type="InterPro" id="IPR053953">
    <property type="entry name" value="NirdL-like_HTH"/>
</dbReference>
<dbReference type="EMBL" id="JABFUC010000002">
    <property type="protein sequence ID" value="MCG6656876.1"/>
    <property type="molecule type" value="Genomic_DNA"/>
</dbReference>
<protein>
    <recommendedName>
        <fullName evidence="5">siroheme decarboxylase</fullName>
        <ecNumber evidence="5">4.1.1.111</ecNumber>
    </recommendedName>
</protein>
<dbReference type="PANTHER" id="PTHR43413:SF1">
    <property type="entry name" value="SIROHEME DECARBOXYLASE NIRL SUBUNIT"/>
    <property type="match status" value="1"/>
</dbReference>
<evidence type="ECO:0000313" key="11">
    <source>
        <dbReference type="Proteomes" id="UP000814385"/>
    </source>
</evidence>
<name>A0ABS9P5K6_9GAMM</name>
<comment type="function">
    <text evidence="6">Involved in heme d1 biosynthesis. Catalyzes the decarboxylation of siroheme into didecarboxysiroheme.</text>
</comment>
<comment type="subunit">
    <text evidence="4">Probably forms a complex composed of NirD, NirL, NirG and NirH. All proteins are required for the total conversion of siroheme to didecarboxysiroheme.</text>
</comment>
<sequence>MSREAHDPIPCTDAERRLRALLERGLPITARPWQRLAEQCGMCEAEVMACVQRWQQAGLIKRLGLVVKHHTLGIRANAMVVWDVPDDAVGELGRRLAGEAAVTLCYRRPRRLPDWPYNLFCMIHGTRRDRVLASLDEIVERQALQAIPHRVLFSLKAYKQRGGRYTREDDAHDSRACHPA</sequence>
<keyword evidence="11" id="KW-1185">Reference proteome</keyword>
<organism evidence="10 11">
    <name type="scientific">Billgrantia campisalis</name>
    <dbReference type="NCBI Taxonomy" id="74661"/>
    <lineage>
        <taxon>Bacteria</taxon>
        <taxon>Pseudomonadati</taxon>
        <taxon>Pseudomonadota</taxon>
        <taxon>Gammaproteobacteria</taxon>
        <taxon>Oceanospirillales</taxon>
        <taxon>Halomonadaceae</taxon>
        <taxon>Billgrantia</taxon>
    </lineage>
</organism>
<feature type="domain" description="Siroheme decarboxylase AsnC-like ligand binding" evidence="8">
    <location>
        <begin position="72"/>
        <end position="159"/>
    </location>
</feature>
<dbReference type="PANTHER" id="PTHR43413">
    <property type="entry name" value="TRANSCRIPTIONAL REGULATOR, ASNC FAMILY"/>
    <property type="match status" value="1"/>
</dbReference>
<comment type="pathway">
    <text evidence="2">Porphyrin-containing compound metabolism.</text>
</comment>
<dbReference type="EC" id="4.1.1.111" evidence="5"/>
<evidence type="ECO:0000256" key="5">
    <source>
        <dbReference type="ARBA" id="ARBA00023471"/>
    </source>
</evidence>
<dbReference type="RefSeq" id="WP_238975906.1">
    <property type="nucleotide sequence ID" value="NZ_JABFUC010000002.1"/>
</dbReference>
<comment type="catalytic activity">
    <reaction evidence="7">
        <text>siroheme + 2 H(+) = 12,18-didecarboxysiroheme + 2 CO2</text>
        <dbReference type="Rhea" id="RHEA:19093"/>
        <dbReference type="ChEBI" id="CHEBI:15378"/>
        <dbReference type="ChEBI" id="CHEBI:16526"/>
        <dbReference type="ChEBI" id="CHEBI:60052"/>
        <dbReference type="ChEBI" id="CHEBI:140497"/>
        <dbReference type="EC" id="4.1.1.111"/>
    </reaction>
</comment>